<evidence type="ECO:0000313" key="2">
    <source>
        <dbReference type="EMBL" id="EJD34033.1"/>
    </source>
</evidence>
<organism evidence="2 3">
    <name type="scientific">Auricularia subglabra (strain TFB-10046 / SS5)</name>
    <name type="common">White-rot fungus</name>
    <name type="synonym">Auricularia delicata (strain TFB10046)</name>
    <dbReference type="NCBI Taxonomy" id="717982"/>
    <lineage>
        <taxon>Eukaryota</taxon>
        <taxon>Fungi</taxon>
        <taxon>Dikarya</taxon>
        <taxon>Basidiomycota</taxon>
        <taxon>Agaricomycotina</taxon>
        <taxon>Agaricomycetes</taxon>
        <taxon>Auriculariales</taxon>
        <taxon>Auriculariaceae</taxon>
        <taxon>Auricularia</taxon>
    </lineage>
</organism>
<proteinExistence type="predicted"/>
<dbReference type="KEGG" id="adl:AURDEDRAFT_131379"/>
<feature type="compositionally biased region" description="Acidic residues" evidence="1">
    <location>
        <begin position="255"/>
        <end position="264"/>
    </location>
</feature>
<gene>
    <name evidence="2" type="ORF">AURDEDRAFT_131379</name>
</gene>
<sequence length="313" mass="34746">MSDRTYTLSPTPPPVTSAAALAPVDKTARAQLTAAQAALARLVDNVKVADLMKKGHLLESDGYISDSKTPEVTAVLVEHLPLHLVKCPICHLSGTHLDIVHVGGAHHSFYQCDTCWVPFARWKMAGEIYESWMPDLLKDRMRARPEYPDRTVHLSVCDLSHLRIQVFTRVEGHWLSFNHLPHELIKAFNKRGIPYHIEVLQDVWTTLKPGTGGLNINGRQFVLVRAVRAVGPYAYPPPPPLASVIDLTAPTAPGDDAETVDEAEPGPKPDADDEPRRIFVVPQRFDYKDTPIQRTRKRGAPGPLPARKKARNA</sequence>
<feature type="compositionally biased region" description="Basic and acidic residues" evidence="1">
    <location>
        <begin position="265"/>
        <end position="277"/>
    </location>
</feature>
<dbReference type="Proteomes" id="UP000006514">
    <property type="component" value="Unassembled WGS sequence"/>
</dbReference>
<accession>J0CUM4</accession>
<keyword evidence="3" id="KW-1185">Reference proteome</keyword>
<reference evidence="3" key="1">
    <citation type="journal article" date="2012" name="Science">
        <title>The Paleozoic origin of enzymatic lignin decomposition reconstructed from 31 fungal genomes.</title>
        <authorList>
            <person name="Floudas D."/>
            <person name="Binder M."/>
            <person name="Riley R."/>
            <person name="Barry K."/>
            <person name="Blanchette R.A."/>
            <person name="Henrissat B."/>
            <person name="Martinez A.T."/>
            <person name="Otillar R."/>
            <person name="Spatafora J.W."/>
            <person name="Yadav J.S."/>
            <person name="Aerts A."/>
            <person name="Benoit I."/>
            <person name="Boyd A."/>
            <person name="Carlson A."/>
            <person name="Copeland A."/>
            <person name="Coutinho P.M."/>
            <person name="de Vries R.P."/>
            <person name="Ferreira P."/>
            <person name="Findley K."/>
            <person name="Foster B."/>
            <person name="Gaskell J."/>
            <person name="Glotzer D."/>
            <person name="Gorecki P."/>
            <person name="Heitman J."/>
            <person name="Hesse C."/>
            <person name="Hori C."/>
            <person name="Igarashi K."/>
            <person name="Jurgens J.A."/>
            <person name="Kallen N."/>
            <person name="Kersten P."/>
            <person name="Kohler A."/>
            <person name="Kuees U."/>
            <person name="Kumar T.K.A."/>
            <person name="Kuo A."/>
            <person name="LaButti K."/>
            <person name="Larrondo L.F."/>
            <person name="Lindquist E."/>
            <person name="Ling A."/>
            <person name="Lombard V."/>
            <person name="Lucas S."/>
            <person name="Lundell T."/>
            <person name="Martin R."/>
            <person name="McLaughlin D.J."/>
            <person name="Morgenstern I."/>
            <person name="Morin E."/>
            <person name="Murat C."/>
            <person name="Nagy L.G."/>
            <person name="Nolan M."/>
            <person name="Ohm R.A."/>
            <person name="Patyshakuliyeva A."/>
            <person name="Rokas A."/>
            <person name="Ruiz-Duenas F.J."/>
            <person name="Sabat G."/>
            <person name="Salamov A."/>
            <person name="Samejima M."/>
            <person name="Schmutz J."/>
            <person name="Slot J.C."/>
            <person name="St John F."/>
            <person name="Stenlid J."/>
            <person name="Sun H."/>
            <person name="Sun S."/>
            <person name="Syed K."/>
            <person name="Tsang A."/>
            <person name="Wiebenga A."/>
            <person name="Young D."/>
            <person name="Pisabarro A."/>
            <person name="Eastwood D.C."/>
            <person name="Martin F."/>
            <person name="Cullen D."/>
            <person name="Grigoriev I.V."/>
            <person name="Hibbett D.S."/>
        </authorList>
    </citation>
    <scope>NUCLEOTIDE SEQUENCE [LARGE SCALE GENOMIC DNA]</scope>
    <source>
        <strain evidence="3">TFB10046</strain>
    </source>
</reference>
<protein>
    <submittedName>
        <fullName evidence="2">Uncharacterized protein</fullName>
    </submittedName>
</protein>
<feature type="region of interest" description="Disordered" evidence="1">
    <location>
        <begin position="246"/>
        <end position="313"/>
    </location>
</feature>
<name>J0CUM4_AURST</name>
<dbReference type="EMBL" id="JH688019">
    <property type="protein sequence ID" value="EJD34033.1"/>
    <property type="molecule type" value="Genomic_DNA"/>
</dbReference>
<dbReference type="AlphaFoldDB" id="J0CUM4"/>
<evidence type="ECO:0000313" key="3">
    <source>
        <dbReference type="Proteomes" id="UP000006514"/>
    </source>
</evidence>
<evidence type="ECO:0000256" key="1">
    <source>
        <dbReference type="SAM" id="MobiDB-lite"/>
    </source>
</evidence>
<dbReference type="InParanoid" id="J0CUM4"/>